<comment type="caution">
    <text evidence="1">The sequence shown here is derived from an EMBL/GenBank/DDBJ whole genome shotgun (WGS) entry which is preliminary data.</text>
</comment>
<reference evidence="1 2" key="1">
    <citation type="journal article" date="2016" name="Nat. Commun.">
        <title>Thousands of microbial genomes shed light on interconnected biogeochemical processes in an aquifer system.</title>
        <authorList>
            <person name="Anantharaman K."/>
            <person name="Brown C.T."/>
            <person name="Hug L.A."/>
            <person name="Sharon I."/>
            <person name="Castelle C.J."/>
            <person name="Probst A.J."/>
            <person name="Thomas B.C."/>
            <person name="Singh A."/>
            <person name="Wilkins M.J."/>
            <person name="Karaoz U."/>
            <person name="Brodie E.L."/>
            <person name="Williams K.H."/>
            <person name="Hubbard S.S."/>
            <person name="Banfield J.F."/>
        </authorList>
    </citation>
    <scope>NUCLEOTIDE SEQUENCE [LARGE SCALE GENOMIC DNA]</scope>
</reference>
<sequence>MGMYNIIDFSKRCPSCSAKVEWQTKGLVIDSMYPIANVLKTYTPNRRMSGEVYTYCSKCKTWVEAKMKNGKLGKLKVEKSKD</sequence>
<protein>
    <submittedName>
        <fullName evidence="1">Uncharacterized protein</fullName>
    </submittedName>
</protein>
<proteinExistence type="predicted"/>
<dbReference type="EMBL" id="MGHF01000043">
    <property type="protein sequence ID" value="OGM61319.1"/>
    <property type="molecule type" value="Genomic_DNA"/>
</dbReference>
<organism evidence="1 2">
    <name type="scientific">Candidatus Woesebacteria bacterium RIFCSPLOWO2_01_FULL_39_21</name>
    <dbReference type="NCBI Taxonomy" id="1802519"/>
    <lineage>
        <taxon>Bacteria</taxon>
        <taxon>Candidatus Woeseibacteriota</taxon>
    </lineage>
</organism>
<name>A0A1F8BCB5_9BACT</name>
<evidence type="ECO:0000313" key="1">
    <source>
        <dbReference type="EMBL" id="OGM61319.1"/>
    </source>
</evidence>
<dbReference type="AlphaFoldDB" id="A0A1F8BCB5"/>
<gene>
    <name evidence="1" type="ORF">A2961_02200</name>
</gene>
<evidence type="ECO:0000313" key="2">
    <source>
        <dbReference type="Proteomes" id="UP000177082"/>
    </source>
</evidence>
<accession>A0A1F8BCB5</accession>
<dbReference type="Proteomes" id="UP000177082">
    <property type="component" value="Unassembled WGS sequence"/>
</dbReference>
<dbReference type="STRING" id="1802519.A2961_02200"/>